<proteinExistence type="predicted"/>
<evidence type="ECO:0000256" key="1">
    <source>
        <dbReference type="SAM" id="Phobius"/>
    </source>
</evidence>
<keyword evidence="1" id="KW-1133">Transmembrane helix</keyword>
<dbReference type="PATRIC" id="fig|1461584.3.peg.102"/>
<gene>
    <name evidence="2" type="ORF">BN1051_00107</name>
</gene>
<evidence type="ECO:0000313" key="2">
    <source>
        <dbReference type="EMBL" id="CEA06744.1"/>
    </source>
</evidence>
<dbReference type="AlphaFoldDB" id="A0A078MKF9"/>
<reference evidence="2" key="1">
    <citation type="submission" date="2014-07" db="EMBL/GenBank/DDBJ databases">
        <authorList>
            <person name="Urmite Genomes Urmite Genomes"/>
        </authorList>
    </citation>
    <scope>NUCLEOTIDE SEQUENCE</scope>
    <source>
        <strain evidence="2">11W110_air</strain>
    </source>
</reference>
<keyword evidence="1" id="KW-0472">Membrane</keyword>
<protein>
    <submittedName>
        <fullName evidence="2">Uncharacterized protein</fullName>
    </submittedName>
</protein>
<feature type="transmembrane region" description="Helical" evidence="1">
    <location>
        <begin position="47"/>
        <end position="71"/>
    </location>
</feature>
<keyword evidence="1" id="KW-0812">Transmembrane</keyword>
<dbReference type="EMBL" id="LN483070">
    <property type="protein sequence ID" value="CEA06744.1"/>
    <property type="molecule type" value="Genomic_DNA"/>
</dbReference>
<accession>A0A078MKF9</accession>
<feature type="transmembrane region" description="Helical" evidence="1">
    <location>
        <begin position="6"/>
        <end position="26"/>
    </location>
</feature>
<feature type="transmembrane region" description="Helical" evidence="1">
    <location>
        <begin position="77"/>
        <end position="96"/>
    </location>
</feature>
<sequence length="119" mass="12692">MAAAVVVMSFVALVAFGIAMAVIYLLKVRQLRRDRIPGAKIRMSGRGILSLVLLVSIIWACTCGALALGVYADVRSYWAGLAIVLVVAVLRPIYLAKGGSPFVVTQAERVPEPLEPPVS</sequence>
<name>A0A078MKF9_9MICC</name>
<organism evidence="2">
    <name type="scientific">Arthrobacter saudimassiliensis</name>
    <dbReference type="NCBI Taxonomy" id="1461584"/>
    <lineage>
        <taxon>Bacteria</taxon>
        <taxon>Bacillati</taxon>
        <taxon>Actinomycetota</taxon>
        <taxon>Actinomycetes</taxon>
        <taxon>Micrococcales</taxon>
        <taxon>Micrococcaceae</taxon>
        <taxon>Arthrobacter</taxon>
    </lineage>
</organism>